<feature type="compositionally biased region" description="Low complexity" evidence="2">
    <location>
        <begin position="286"/>
        <end position="297"/>
    </location>
</feature>
<feature type="compositionally biased region" description="Low complexity" evidence="2">
    <location>
        <begin position="202"/>
        <end position="214"/>
    </location>
</feature>
<dbReference type="InterPro" id="IPR024083">
    <property type="entry name" value="Fumarase/histidase_N"/>
</dbReference>
<dbReference type="Gene3D" id="1.10.275.10">
    <property type="entry name" value="Fumarase/aspartase (N-terminal domain)"/>
    <property type="match status" value="1"/>
</dbReference>
<feature type="compositionally biased region" description="Basic and acidic residues" evidence="2">
    <location>
        <begin position="177"/>
        <end position="186"/>
    </location>
</feature>
<dbReference type="SUPFAM" id="SSF48557">
    <property type="entry name" value="L-aspartase-like"/>
    <property type="match status" value="2"/>
</dbReference>
<dbReference type="AlphaFoldDB" id="A0A918Y2Q6"/>
<name>A0A918Y2Q6_9ACTN</name>
<feature type="region of interest" description="Disordered" evidence="2">
    <location>
        <begin position="252"/>
        <end position="467"/>
    </location>
</feature>
<evidence type="ECO:0000256" key="2">
    <source>
        <dbReference type="SAM" id="MobiDB-lite"/>
    </source>
</evidence>
<dbReference type="Pfam" id="PF00221">
    <property type="entry name" value="Lyase_aromatic"/>
    <property type="match status" value="2"/>
</dbReference>
<dbReference type="GO" id="GO:0016841">
    <property type="term" value="F:ammonia-lyase activity"/>
    <property type="evidence" value="ECO:0007669"/>
    <property type="project" value="UniProtKB-ARBA"/>
</dbReference>
<dbReference type="Gene3D" id="1.20.200.10">
    <property type="entry name" value="Fumarase/aspartase (Central domain)"/>
    <property type="match status" value="1"/>
</dbReference>
<organism evidence="3 4">
    <name type="scientific">Streptomyces naganishii JCM 4654</name>
    <dbReference type="NCBI Taxonomy" id="1306179"/>
    <lineage>
        <taxon>Bacteria</taxon>
        <taxon>Bacillati</taxon>
        <taxon>Actinomycetota</taxon>
        <taxon>Actinomycetes</taxon>
        <taxon>Kitasatosporales</taxon>
        <taxon>Streptomycetaceae</taxon>
        <taxon>Streptomyces</taxon>
    </lineage>
</organism>
<dbReference type="PANTHER" id="PTHR10362">
    <property type="entry name" value="HISTIDINE AMMONIA-LYASE"/>
    <property type="match status" value="1"/>
</dbReference>
<comment type="caution">
    <text evidence="3">The sequence shown here is derived from an EMBL/GenBank/DDBJ whole genome shotgun (WGS) entry which is preliminary data.</text>
</comment>
<reference evidence="3" key="1">
    <citation type="journal article" date="2014" name="Int. J. Syst. Evol. Microbiol.">
        <title>Complete genome sequence of Corynebacterium casei LMG S-19264T (=DSM 44701T), isolated from a smear-ripened cheese.</title>
        <authorList>
            <consortium name="US DOE Joint Genome Institute (JGI-PGF)"/>
            <person name="Walter F."/>
            <person name="Albersmeier A."/>
            <person name="Kalinowski J."/>
            <person name="Ruckert C."/>
        </authorList>
    </citation>
    <scope>NUCLEOTIDE SEQUENCE</scope>
    <source>
        <strain evidence="3">JCM 4654</strain>
    </source>
</reference>
<evidence type="ECO:0000313" key="4">
    <source>
        <dbReference type="Proteomes" id="UP000608955"/>
    </source>
</evidence>
<proteinExistence type="predicted"/>
<evidence type="ECO:0000256" key="1">
    <source>
        <dbReference type="ARBA" id="ARBA00023239"/>
    </source>
</evidence>
<dbReference type="Proteomes" id="UP000608955">
    <property type="component" value="Unassembled WGS sequence"/>
</dbReference>
<accession>A0A918Y2Q6</accession>
<feature type="compositionally biased region" description="Pro residues" evidence="2">
    <location>
        <begin position="443"/>
        <end position="467"/>
    </location>
</feature>
<protein>
    <recommendedName>
        <fullName evidence="5">Histidine ammonia-lyase</fullName>
    </recommendedName>
</protein>
<evidence type="ECO:0008006" key="5">
    <source>
        <dbReference type="Google" id="ProtNLM"/>
    </source>
</evidence>
<evidence type="ECO:0000313" key="3">
    <source>
        <dbReference type="EMBL" id="GHD89164.1"/>
    </source>
</evidence>
<keyword evidence="4" id="KW-1185">Reference proteome</keyword>
<keyword evidence="1" id="KW-0456">Lyase</keyword>
<reference evidence="3" key="2">
    <citation type="submission" date="2020-09" db="EMBL/GenBank/DDBJ databases">
        <authorList>
            <person name="Sun Q."/>
            <person name="Ohkuma M."/>
        </authorList>
    </citation>
    <scope>NUCLEOTIDE SEQUENCE</scope>
    <source>
        <strain evidence="3">JCM 4654</strain>
    </source>
</reference>
<gene>
    <name evidence="3" type="ORF">GCM10010508_28280</name>
</gene>
<dbReference type="InterPro" id="IPR001106">
    <property type="entry name" value="Aromatic_Lyase"/>
</dbReference>
<dbReference type="InterPro" id="IPR008948">
    <property type="entry name" value="L-Aspartase-like"/>
</dbReference>
<sequence length="773" mass="76724">MDGTTGAAARVSPDTGDTPVVLDGRGLGLAAVVRLADAEAVPAVAPQALERARRSWLAAARLAAGGRLYGRGTGVGAHRSVPVDAHDETEHGLRLLRSHAGGAGAAVPVRQVRAMLAIRANQLLAGGSGIQPAFVTALAEALRLRVHPAVSEYGSLGTGDLTALAQTGLTLIGERPWHTDAQHDPRPAPTPTAPGGLPGPARPVGGPAAMPGPRQADGDRPQAEAALAGLPAQWRGDPAGDAADQATITLPRQWRVDEPPAPEAAPTAGLPTQWRTTDPETPHPAPASAHHPAPGAAVGEDPHPATALPAPPADRHGRGAGGAVGEGPHSATAPPAPPADRHGRGAGGAVGEDPHSATALPAPPADRHGRGAGGAVGEGPHSATALPAPPADRHGRGAGGAVGEDPHPATALSAPPADRHGPGAAGTAAGGSGRAAAGGQPTAPEPPGPTPGLPELPAPGLPELPAPVVPGPGDALALLSSNALTLGQAALACHDLDVLLRAAHAVAALSLEAVSGSLEAYAAEVHALRPYPGIARAAAEVRRLAGPRERPGARVQDPFGFRAFPQAHGPALDAADALRRIVEVEANCPSENPLIAADGTAAHHHGGFYAAPLGLALDALNLAVLQTAQLSAARLTALGRPDLTGLPAFLAAGPASSSGTMILEYTANSALAELRACAAPASAGHAVLSHGLEEAASFASQAARQSLRAVDAYATVLACEVVSAVRASRMRPDEPRAAAFAVADAALPTGTEDRPLTADVTAAAGLLRVLAGL</sequence>
<dbReference type="RefSeq" id="WP_229865279.1">
    <property type="nucleotide sequence ID" value="NZ_BMVF01000006.1"/>
</dbReference>
<feature type="region of interest" description="Disordered" evidence="2">
    <location>
        <begin position="177"/>
        <end position="222"/>
    </location>
</feature>
<dbReference type="EMBL" id="BMVF01000006">
    <property type="protein sequence ID" value="GHD89164.1"/>
    <property type="molecule type" value="Genomic_DNA"/>
</dbReference>